<evidence type="ECO:0008006" key="4">
    <source>
        <dbReference type="Google" id="ProtNLM"/>
    </source>
</evidence>
<name>A0A2G5I2S8_CERBT</name>
<evidence type="ECO:0000313" key="2">
    <source>
        <dbReference type="EMBL" id="PIA99114.1"/>
    </source>
</evidence>
<dbReference type="AlphaFoldDB" id="A0A2G5I2S8"/>
<protein>
    <recommendedName>
        <fullName evidence="4">PA14 domain-containing protein</fullName>
    </recommendedName>
</protein>
<keyword evidence="1" id="KW-0732">Signal</keyword>
<feature type="chain" id="PRO_5013619863" description="PA14 domain-containing protein" evidence="1">
    <location>
        <begin position="22"/>
        <end position="510"/>
    </location>
</feature>
<sequence>MPFMAGFEVVLLVLLSTRALASPQWYYWGSPTNYNNSCRAAAPYISALRTYDAASSLCSSVLGLTAQTVTETSTELTYITANQTGIAVTATYTASASTIRAPVVTITGNSSTTTVFSNTTHTITRPGPLATAPTSTSYTTLTSTSTICGNSSEASNVAAPVKRQFWGWGGKPHWHHDGPGHGWRQPQDLPPSLEDAAESAISSACSCMSLPVQRTTVTARTASTTSVLGNGLPTASATYQPIVTWADTTTIRPVVTRTATSTRTIRSSATLTPVITSTIVETTTVLIGQQFGTPTVVLASPTPITGVDGDGLATQDFDDERYPIELPFPIELYGTRTRSVVVAVNGWISLGNDSGTVDHYSFDNAQLPRMNSDDDWGLPDTVFLPYWNDLFIAQGTAQGLYYEIAGTSPNRNVSFEWYTSLYQQPTGYYHFIATFQESTPGAAVFTYYQANGEAPLNTGKYGTIGVQSFLDDRSRQYSYDRLVAPGLEITYEPAKDVFLRTNSVNCVLSS</sequence>
<gene>
    <name evidence="2" type="ORF">CB0940_02527</name>
</gene>
<feature type="signal peptide" evidence="1">
    <location>
        <begin position="1"/>
        <end position="21"/>
    </location>
</feature>
<proteinExistence type="predicted"/>
<evidence type="ECO:0000256" key="1">
    <source>
        <dbReference type="SAM" id="SignalP"/>
    </source>
</evidence>
<organism evidence="2 3">
    <name type="scientific">Cercospora beticola</name>
    <name type="common">Sugarbeet leaf spot fungus</name>
    <dbReference type="NCBI Taxonomy" id="122368"/>
    <lineage>
        <taxon>Eukaryota</taxon>
        <taxon>Fungi</taxon>
        <taxon>Dikarya</taxon>
        <taxon>Ascomycota</taxon>
        <taxon>Pezizomycotina</taxon>
        <taxon>Dothideomycetes</taxon>
        <taxon>Dothideomycetidae</taxon>
        <taxon>Mycosphaerellales</taxon>
        <taxon>Mycosphaerellaceae</taxon>
        <taxon>Cercospora</taxon>
    </lineage>
</organism>
<dbReference type="EMBL" id="LKMD01000101">
    <property type="protein sequence ID" value="PIA99114.1"/>
    <property type="molecule type" value="Genomic_DNA"/>
</dbReference>
<dbReference type="Proteomes" id="UP000230605">
    <property type="component" value="Chromosome 3"/>
</dbReference>
<dbReference type="OrthoDB" id="10031947at2759"/>
<comment type="caution">
    <text evidence="2">The sequence shown here is derived from an EMBL/GenBank/DDBJ whole genome shotgun (WGS) entry which is preliminary data.</text>
</comment>
<reference evidence="2 3" key="1">
    <citation type="submission" date="2015-10" db="EMBL/GenBank/DDBJ databases">
        <title>The cercosporin biosynthetic gene cluster was horizontally transferred to several fungal lineages and shown to be expanded in Cercospora beticola based on microsynteny with recipient genomes.</title>
        <authorList>
            <person name="De Jonge R."/>
            <person name="Ebert M.K."/>
            <person name="Suttle J.C."/>
            <person name="Jurick Ii W.M."/>
            <person name="Secor G.A."/>
            <person name="Thomma B.P."/>
            <person name="Van De Peer Y."/>
            <person name="Bolton M.D."/>
        </authorList>
    </citation>
    <scope>NUCLEOTIDE SEQUENCE [LARGE SCALE GENOMIC DNA]</scope>
    <source>
        <strain evidence="2 3">09-40</strain>
    </source>
</reference>
<evidence type="ECO:0000313" key="3">
    <source>
        <dbReference type="Proteomes" id="UP000230605"/>
    </source>
</evidence>
<accession>A0A2G5I2S8</accession>